<dbReference type="EMBL" id="FNGH01000008">
    <property type="protein sequence ID" value="SDL96391.1"/>
    <property type="molecule type" value="Genomic_DNA"/>
</dbReference>
<dbReference type="Proteomes" id="UP000199107">
    <property type="component" value="Unassembled WGS sequence"/>
</dbReference>
<evidence type="ECO:0000313" key="3">
    <source>
        <dbReference type="Proteomes" id="UP000199107"/>
    </source>
</evidence>
<feature type="transmembrane region" description="Helical" evidence="1">
    <location>
        <begin position="82"/>
        <end position="103"/>
    </location>
</feature>
<accession>A0A1G9PD19</accession>
<feature type="transmembrane region" description="Helical" evidence="1">
    <location>
        <begin position="12"/>
        <end position="34"/>
    </location>
</feature>
<dbReference type="AlphaFoldDB" id="A0A1G9PD19"/>
<keyword evidence="1" id="KW-1133">Transmembrane helix</keyword>
<feature type="transmembrane region" description="Helical" evidence="1">
    <location>
        <begin position="115"/>
        <end position="136"/>
    </location>
</feature>
<keyword evidence="1" id="KW-0472">Membrane</keyword>
<evidence type="ECO:0000256" key="1">
    <source>
        <dbReference type="SAM" id="Phobius"/>
    </source>
</evidence>
<keyword evidence="1" id="KW-0812">Transmembrane</keyword>
<protein>
    <submittedName>
        <fullName evidence="2">Uncharacterized protein</fullName>
    </submittedName>
</protein>
<dbReference type="OrthoDB" id="6164978at2"/>
<feature type="transmembrane region" description="Helical" evidence="1">
    <location>
        <begin position="46"/>
        <end position="70"/>
    </location>
</feature>
<name>A0A1G9PD19_9GAMM</name>
<organism evidence="2 3">
    <name type="scientific">Franzmannia pantelleriensis</name>
    <dbReference type="NCBI Taxonomy" id="48727"/>
    <lineage>
        <taxon>Bacteria</taxon>
        <taxon>Pseudomonadati</taxon>
        <taxon>Pseudomonadota</taxon>
        <taxon>Gammaproteobacteria</taxon>
        <taxon>Oceanospirillales</taxon>
        <taxon>Halomonadaceae</taxon>
        <taxon>Franzmannia</taxon>
    </lineage>
</organism>
<evidence type="ECO:0000313" key="2">
    <source>
        <dbReference type="EMBL" id="SDL96391.1"/>
    </source>
</evidence>
<gene>
    <name evidence="2" type="ORF">SAMN05192555_10858</name>
</gene>
<proteinExistence type="predicted"/>
<reference evidence="3" key="1">
    <citation type="submission" date="2016-10" db="EMBL/GenBank/DDBJ databases">
        <authorList>
            <person name="Varghese N."/>
            <person name="Submissions S."/>
        </authorList>
    </citation>
    <scope>NUCLEOTIDE SEQUENCE [LARGE SCALE GENOMIC DNA]</scope>
    <source>
        <strain evidence="3">AAP</strain>
    </source>
</reference>
<sequence length="149" mass="16304">MSREVIQRSLIAAELLFLALPTTAICMFFSMALLSTVGFPWDLEALLIMHFVLLGNVGMVGLWAVAITYLRHRGPGLKGLWWWWRAACLGAGLASVSLLLLGLPMTGWEAPEGVVIVATGSLASPLLVPFLHLAYLRRRAYRRNATGLA</sequence>
<dbReference type="RefSeq" id="WP_089658638.1">
    <property type="nucleotide sequence ID" value="NZ_FNGH01000008.1"/>
</dbReference>
<keyword evidence="3" id="KW-1185">Reference proteome</keyword>